<dbReference type="AlphaFoldDB" id="A0A543CE08"/>
<dbReference type="Proteomes" id="UP000316096">
    <property type="component" value="Unassembled WGS sequence"/>
</dbReference>
<accession>A0A543CE08</accession>
<dbReference type="RefSeq" id="WP_185792030.1">
    <property type="nucleotide sequence ID" value="NZ_VFOZ01000001.1"/>
</dbReference>
<feature type="domain" description="Suppressor of fused-like" evidence="1">
    <location>
        <begin position="43"/>
        <end position="172"/>
    </location>
</feature>
<name>A0A543CE08_9ACTN</name>
<dbReference type="EMBL" id="VFOZ01000001">
    <property type="protein sequence ID" value="TQL95343.1"/>
    <property type="molecule type" value="Genomic_DNA"/>
</dbReference>
<dbReference type="InterPro" id="IPR020941">
    <property type="entry name" value="SUFU-like_domain"/>
</dbReference>
<evidence type="ECO:0000313" key="3">
    <source>
        <dbReference type="Proteomes" id="UP000316096"/>
    </source>
</evidence>
<evidence type="ECO:0000259" key="1">
    <source>
        <dbReference type="Pfam" id="PF05076"/>
    </source>
</evidence>
<sequence length="176" mass="19225">MSDPEVLGHVERYLGARTRTVSVSGFSIGVHSSPSMVSAVTDGMRFRSLQSSLPLEFACSVLPGQEDVAVRLVEMFADSTVRSGSEVEYDDGFVVDEPLVDGSRVRGLLAAPHPYADEMFNLFRDAGGELRLQFVTLVPLTGAEARHLRDHETGELFELWEASGTDLLDLHRTSAV</sequence>
<comment type="caution">
    <text evidence="2">The sequence shown here is derived from an EMBL/GenBank/DDBJ whole genome shotgun (WGS) entry which is preliminary data.</text>
</comment>
<dbReference type="Pfam" id="PF05076">
    <property type="entry name" value="SUFU"/>
    <property type="match status" value="1"/>
</dbReference>
<gene>
    <name evidence="2" type="ORF">FB559_0846</name>
</gene>
<keyword evidence="3" id="KW-1185">Reference proteome</keyword>
<organism evidence="2 3">
    <name type="scientific">Actinoallomurus bryophytorum</name>
    <dbReference type="NCBI Taxonomy" id="1490222"/>
    <lineage>
        <taxon>Bacteria</taxon>
        <taxon>Bacillati</taxon>
        <taxon>Actinomycetota</taxon>
        <taxon>Actinomycetes</taxon>
        <taxon>Streptosporangiales</taxon>
        <taxon>Thermomonosporaceae</taxon>
        <taxon>Actinoallomurus</taxon>
    </lineage>
</organism>
<protein>
    <submittedName>
        <fullName evidence="2">Suppressor of fused protein SUFU</fullName>
    </submittedName>
</protein>
<evidence type="ECO:0000313" key="2">
    <source>
        <dbReference type="EMBL" id="TQL95343.1"/>
    </source>
</evidence>
<proteinExistence type="predicted"/>
<reference evidence="2 3" key="1">
    <citation type="submission" date="2019-06" db="EMBL/GenBank/DDBJ databases">
        <title>Sequencing the genomes of 1000 actinobacteria strains.</title>
        <authorList>
            <person name="Klenk H.-P."/>
        </authorList>
    </citation>
    <scope>NUCLEOTIDE SEQUENCE [LARGE SCALE GENOMIC DNA]</scope>
    <source>
        <strain evidence="2 3">DSM 102200</strain>
    </source>
</reference>